<keyword evidence="3 7" id="KW-1133">Transmembrane helix</keyword>
<dbReference type="Gene3D" id="3.30.1490.480">
    <property type="entry name" value="Endolytic murein transglycosylase"/>
    <property type="match status" value="1"/>
</dbReference>
<evidence type="ECO:0000256" key="8">
    <source>
        <dbReference type="SAM" id="MobiDB-lite"/>
    </source>
</evidence>
<comment type="catalytic activity">
    <reaction evidence="7">
        <text>a peptidoglycan chain = a peptidoglycan chain with N-acetyl-1,6-anhydromuramyl-[peptide] at the reducing end + a peptidoglycan chain with N-acetylglucosamine at the non-reducing end.</text>
        <dbReference type="EC" id="4.2.2.29"/>
    </reaction>
</comment>
<evidence type="ECO:0000313" key="10">
    <source>
        <dbReference type="Proteomes" id="UP001172630"/>
    </source>
</evidence>
<dbReference type="EC" id="4.2.2.29" evidence="7"/>
<organism evidence="9 10">
    <name type="scientific">Rhizobium calliandrae</name>
    <dbReference type="NCBI Taxonomy" id="1312182"/>
    <lineage>
        <taxon>Bacteria</taxon>
        <taxon>Pseudomonadati</taxon>
        <taxon>Pseudomonadota</taxon>
        <taxon>Alphaproteobacteria</taxon>
        <taxon>Hyphomicrobiales</taxon>
        <taxon>Rhizobiaceae</taxon>
        <taxon>Rhizobium/Agrobacterium group</taxon>
        <taxon>Rhizobium</taxon>
    </lineage>
</organism>
<feature type="compositionally biased region" description="Polar residues" evidence="8">
    <location>
        <begin position="7"/>
        <end position="18"/>
    </location>
</feature>
<evidence type="ECO:0000256" key="4">
    <source>
        <dbReference type="ARBA" id="ARBA00023136"/>
    </source>
</evidence>
<accession>A0ABT7K8Q0</accession>
<feature type="region of interest" description="Disordered" evidence="8">
    <location>
        <begin position="381"/>
        <end position="411"/>
    </location>
</feature>
<keyword evidence="2 7" id="KW-0812">Transmembrane</keyword>
<dbReference type="CDD" id="cd08010">
    <property type="entry name" value="MltG_like"/>
    <property type="match status" value="1"/>
</dbReference>
<feature type="site" description="Important for catalytic activity" evidence="7">
    <location>
        <position position="255"/>
    </location>
</feature>
<evidence type="ECO:0000256" key="2">
    <source>
        <dbReference type="ARBA" id="ARBA00022692"/>
    </source>
</evidence>
<feature type="transmembrane region" description="Helical" evidence="7">
    <location>
        <begin position="52"/>
        <end position="77"/>
    </location>
</feature>
<proteinExistence type="inferred from homology"/>
<gene>
    <name evidence="7 9" type="primary">mltG</name>
    <name evidence="9" type="ORF">PY650_02390</name>
</gene>
<dbReference type="EMBL" id="JARFYN010000002">
    <property type="protein sequence ID" value="MDL2404522.1"/>
    <property type="molecule type" value="Genomic_DNA"/>
</dbReference>
<evidence type="ECO:0000256" key="3">
    <source>
        <dbReference type="ARBA" id="ARBA00022989"/>
    </source>
</evidence>
<comment type="caution">
    <text evidence="9">The sequence shown here is derived from an EMBL/GenBank/DDBJ whole genome shotgun (WGS) entry which is preliminary data.</text>
</comment>
<comment type="similarity">
    <text evidence="7">Belongs to the transglycosylase MltG family.</text>
</comment>
<reference evidence="9" key="1">
    <citation type="submission" date="2023-06" db="EMBL/GenBank/DDBJ databases">
        <title>Phylogenetic Diversity of Rhizobium strains.</title>
        <authorList>
            <person name="Moura F.T."/>
            <person name="Helene L.C.F."/>
            <person name="Hungria M."/>
        </authorList>
    </citation>
    <scope>NUCLEOTIDE SEQUENCE</scope>
    <source>
        <strain evidence="9">CCGE524</strain>
    </source>
</reference>
<name>A0ABT7K8Q0_9HYPH</name>
<dbReference type="InterPro" id="IPR003770">
    <property type="entry name" value="MLTG-like"/>
</dbReference>
<dbReference type="Pfam" id="PF02618">
    <property type="entry name" value="YceG"/>
    <property type="match status" value="1"/>
</dbReference>
<dbReference type="PANTHER" id="PTHR30518">
    <property type="entry name" value="ENDOLYTIC MUREIN TRANSGLYCOSYLASE"/>
    <property type="match status" value="1"/>
</dbReference>
<keyword evidence="1 7" id="KW-1003">Cell membrane</keyword>
<keyword evidence="10" id="KW-1185">Reference proteome</keyword>
<dbReference type="NCBIfam" id="TIGR00247">
    <property type="entry name" value="endolytic transglycosylase MltG"/>
    <property type="match status" value="1"/>
</dbReference>
<evidence type="ECO:0000256" key="7">
    <source>
        <dbReference type="HAMAP-Rule" id="MF_02065"/>
    </source>
</evidence>
<evidence type="ECO:0000313" key="9">
    <source>
        <dbReference type="EMBL" id="MDL2404522.1"/>
    </source>
</evidence>
<evidence type="ECO:0000256" key="1">
    <source>
        <dbReference type="ARBA" id="ARBA00022475"/>
    </source>
</evidence>
<evidence type="ECO:0000256" key="5">
    <source>
        <dbReference type="ARBA" id="ARBA00023239"/>
    </source>
</evidence>
<keyword evidence="6 7" id="KW-0961">Cell wall biogenesis/degradation</keyword>
<dbReference type="PANTHER" id="PTHR30518:SF2">
    <property type="entry name" value="ENDOLYTIC MUREIN TRANSGLYCOSYLASE"/>
    <property type="match status" value="1"/>
</dbReference>
<dbReference type="HAMAP" id="MF_02065">
    <property type="entry name" value="MltG"/>
    <property type="match status" value="1"/>
</dbReference>
<keyword evidence="7" id="KW-0997">Cell inner membrane</keyword>
<comment type="subcellular location">
    <subcellularLocation>
        <location evidence="7">Cell inner membrane</location>
        <topology evidence="7">Single-pass membrane protein</topology>
    </subcellularLocation>
</comment>
<evidence type="ECO:0000256" key="6">
    <source>
        <dbReference type="ARBA" id="ARBA00023316"/>
    </source>
</evidence>
<keyword evidence="5 7" id="KW-0456">Lyase</keyword>
<comment type="function">
    <text evidence="7">Functions as a peptidoglycan terminase that cleaves nascent peptidoglycan strands endolytically to terminate their elongation.</text>
</comment>
<dbReference type="Gene3D" id="3.30.160.60">
    <property type="entry name" value="Classic Zinc Finger"/>
    <property type="match status" value="1"/>
</dbReference>
<protein>
    <recommendedName>
        <fullName evidence="7">Endolytic murein transglycosylase</fullName>
        <ecNumber evidence="7">4.2.2.29</ecNumber>
    </recommendedName>
    <alternativeName>
        <fullName evidence="7">Peptidoglycan lytic transglycosylase</fullName>
    </alternativeName>
    <alternativeName>
        <fullName evidence="7">Peptidoglycan polymerization terminase</fullName>
    </alternativeName>
</protein>
<dbReference type="Proteomes" id="UP001172630">
    <property type="component" value="Unassembled WGS sequence"/>
</dbReference>
<sequence>MKELPVSDTNQNNGTPNGQKGPIIPKSANEALRPERVPDPPKRSRKARSQMVIFLNFLMTLVVFVIVLAIVGTYYAISAYQSPGPLTTNTNFIVRNGAGLAEISSRLEASNIITDARIFRYLTATYLHNGETLRSGEYEIKAGASMKDIMELLKSGKSILYSVTLPEGLTVRQIFNKLQADPVLEGDLPSALPPEGSLEPNTYKFTRGAKRTEIIDQMKAAQEKLVDEIWEKRDQSLPLTNKRDLVTLASIVEKETGLADERAHVASVFLNRLGKGMRLQSDPTVIYGLFGGDGKPADRPIFQSDLKKETAYNTYLIKGLPPTPIANPGKDALDAVANPWKTQDLYFVADGTGGHVFAATLEDHNANVKRWRKIVAEKGEDPSAIAVDGQPDDNGAAAAGPSGVQQKKKTN</sequence>
<feature type="compositionally biased region" description="Basic and acidic residues" evidence="8">
    <location>
        <begin position="32"/>
        <end position="42"/>
    </location>
</feature>
<keyword evidence="4 7" id="KW-0472">Membrane</keyword>
<feature type="region of interest" description="Disordered" evidence="8">
    <location>
        <begin position="1"/>
        <end position="44"/>
    </location>
</feature>